<accession>A0A5B8W2B3</accession>
<dbReference type="KEGG" id="mgk:FSB76_18940"/>
<dbReference type="AlphaFoldDB" id="A0A5B8W2B3"/>
<evidence type="ECO:0000313" key="1">
    <source>
        <dbReference type="EMBL" id="QEC77911.1"/>
    </source>
</evidence>
<name>A0A5B8W2B3_9SPHI</name>
<dbReference type="OrthoDB" id="8289813at2"/>
<gene>
    <name evidence="1" type="ORF">FSB76_18940</name>
</gene>
<dbReference type="Proteomes" id="UP000321362">
    <property type="component" value="Chromosome"/>
</dbReference>
<sequence length="321" mass="36558">MKNKVSLQINLAPGDYPHARYILKHQLTILSTQVDEIILTVDTRPSKGRFAEGWEENKELLNRFLSSEIENSYNVKIVPVDYSPATKQKVADYFFGKNDMPEKDFRGGPFYAYFFGIYSAANNLVFHLDSDMFLGGGSEEWIAEAVHFFETDTVCFVTAPLPGPPNSMDTLTGQQVINKIAPYTWQLAGMSTRIFMIDKSRLKTGKLILTKPPLRGQLKAIIEGNANADLPEHLISAYMDSHRLKRIDFLGSGKGLWSLHPPYRTKAFYDGLPQLIKKIADNNLPEKQQGFYDIIDEVCDWSAAREKISNNRWWKRLGNRV</sequence>
<keyword evidence="2" id="KW-1185">Reference proteome</keyword>
<evidence type="ECO:0008006" key="3">
    <source>
        <dbReference type="Google" id="ProtNLM"/>
    </source>
</evidence>
<organism evidence="1 2">
    <name type="scientific">Mucilaginibacter ginsenosidivorax</name>
    <dbReference type="NCBI Taxonomy" id="862126"/>
    <lineage>
        <taxon>Bacteria</taxon>
        <taxon>Pseudomonadati</taxon>
        <taxon>Bacteroidota</taxon>
        <taxon>Sphingobacteriia</taxon>
        <taxon>Sphingobacteriales</taxon>
        <taxon>Sphingobacteriaceae</taxon>
        <taxon>Mucilaginibacter</taxon>
    </lineage>
</organism>
<dbReference type="EMBL" id="CP042437">
    <property type="protein sequence ID" value="QEC77911.1"/>
    <property type="molecule type" value="Genomic_DNA"/>
</dbReference>
<reference evidence="1 2" key="1">
    <citation type="journal article" date="2013" name="J. Microbiol.">
        <title>Mucilaginibacter ginsenosidivorax sp. nov., with ginsenoside converting activity isolated from sediment.</title>
        <authorList>
            <person name="Kim J.K."/>
            <person name="Choi T.E."/>
            <person name="Liu Q.M."/>
            <person name="Park H.Y."/>
            <person name="Yi T.H."/>
            <person name="Yoon M.H."/>
            <person name="Kim S.C."/>
            <person name="Im W.T."/>
        </authorList>
    </citation>
    <scope>NUCLEOTIDE SEQUENCE [LARGE SCALE GENOMIC DNA]</scope>
    <source>
        <strain evidence="1 2">KHI28</strain>
    </source>
</reference>
<protein>
    <recommendedName>
        <fullName evidence="3">Glycosyltransferase family 2 protein</fullName>
    </recommendedName>
</protein>
<evidence type="ECO:0000313" key="2">
    <source>
        <dbReference type="Proteomes" id="UP000321362"/>
    </source>
</evidence>
<proteinExistence type="predicted"/>
<dbReference type="RefSeq" id="WP_147056040.1">
    <property type="nucleotide sequence ID" value="NZ_CP042437.1"/>
</dbReference>